<keyword evidence="4 5" id="KW-0472">Membrane</keyword>
<evidence type="ECO:0000313" key="7">
    <source>
        <dbReference type="Proteomes" id="UP000294927"/>
    </source>
</evidence>
<feature type="transmembrane region" description="Helical" evidence="5">
    <location>
        <begin position="102"/>
        <end position="120"/>
    </location>
</feature>
<dbReference type="InterPro" id="IPR032808">
    <property type="entry name" value="DoxX"/>
</dbReference>
<keyword evidence="7" id="KW-1185">Reference proteome</keyword>
<feature type="transmembrane region" description="Helical" evidence="5">
    <location>
        <begin position="78"/>
        <end position="95"/>
    </location>
</feature>
<accession>A0A4R7W7A4</accession>
<feature type="transmembrane region" description="Helical" evidence="5">
    <location>
        <begin position="40"/>
        <end position="58"/>
    </location>
</feature>
<sequence>MTVNGIETSDGTATPTVRHRVAAPRSSAAVHWLLDHSAPILRVTVGVVFVWFGALKITGYSPVNDLVAATVPFLPASWLVPALGVFEVLAGTALVTGIRVGLVTALTTLHLLGTFLVLAIRPEASFRNGNPLLLTTQGEFVVKNLVLVAAGFVIAQHHRRRTG</sequence>
<proteinExistence type="predicted"/>
<keyword evidence="2 5" id="KW-0812">Transmembrane</keyword>
<gene>
    <name evidence="6" type="ORF">CLV71_101803</name>
</gene>
<evidence type="ECO:0000256" key="3">
    <source>
        <dbReference type="ARBA" id="ARBA00022989"/>
    </source>
</evidence>
<dbReference type="AlphaFoldDB" id="A0A4R7W7A4"/>
<name>A0A4R7W7A4_9PSEU</name>
<dbReference type="Proteomes" id="UP000294927">
    <property type="component" value="Unassembled WGS sequence"/>
</dbReference>
<feature type="transmembrane region" description="Helical" evidence="5">
    <location>
        <begin position="140"/>
        <end position="157"/>
    </location>
</feature>
<comment type="subcellular location">
    <subcellularLocation>
        <location evidence="1">Membrane</location>
        <topology evidence="1">Multi-pass membrane protein</topology>
    </subcellularLocation>
</comment>
<evidence type="ECO:0000256" key="2">
    <source>
        <dbReference type="ARBA" id="ARBA00022692"/>
    </source>
</evidence>
<evidence type="ECO:0000256" key="5">
    <source>
        <dbReference type="SAM" id="Phobius"/>
    </source>
</evidence>
<comment type="caution">
    <text evidence="6">The sequence shown here is derived from an EMBL/GenBank/DDBJ whole genome shotgun (WGS) entry which is preliminary data.</text>
</comment>
<reference evidence="6 7" key="1">
    <citation type="submission" date="2019-03" db="EMBL/GenBank/DDBJ databases">
        <title>Genomic Encyclopedia of Archaeal and Bacterial Type Strains, Phase II (KMG-II): from individual species to whole genera.</title>
        <authorList>
            <person name="Goeker M."/>
        </authorList>
    </citation>
    <scope>NUCLEOTIDE SEQUENCE [LARGE SCALE GENOMIC DNA]</scope>
    <source>
        <strain evidence="6 7">DSM 45499</strain>
    </source>
</reference>
<organism evidence="6 7">
    <name type="scientific">Actinophytocola oryzae</name>
    <dbReference type="NCBI Taxonomy" id="502181"/>
    <lineage>
        <taxon>Bacteria</taxon>
        <taxon>Bacillati</taxon>
        <taxon>Actinomycetota</taxon>
        <taxon>Actinomycetes</taxon>
        <taxon>Pseudonocardiales</taxon>
        <taxon>Pseudonocardiaceae</taxon>
    </lineage>
</organism>
<dbReference type="EMBL" id="SOCP01000001">
    <property type="protein sequence ID" value="TDV57929.1"/>
    <property type="molecule type" value="Genomic_DNA"/>
</dbReference>
<dbReference type="Pfam" id="PF07681">
    <property type="entry name" value="DoxX"/>
    <property type="match status" value="1"/>
</dbReference>
<keyword evidence="3 5" id="KW-1133">Transmembrane helix</keyword>
<dbReference type="GO" id="GO:0016020">
    <property type="term" value="C:membrane"/>
    <property type="evidence" value="ECO:0007669"/>
    <property type="project" value="UniProtKB-SubCell"/>
</dbReference>
<dbReference type="OrthoDB" id="265224at2"/>
<evidence type="ECO:0000256" key="4">
    <source>
        <dbReference type="ARBA" id="ARBA00023136"/>
    </source>
</evidence>
<dbReference type="RefSeq" id="WP_133901135.1">
    <property type="nucleotide sequence ID" value="NZ_SOCP01000001.1"/>
</dbReference>
<evidence type="ECO:0000313" key="6">
    <source>
        <dbReference type="EMBL" id="TDV57929.1"/>
    </source>
</evidence>
<evidence type="ECO:0000256" key="1">
    <source>
        <dbReference type="ARBA" id="ARBA00004141"/>
    </source>
</evidence>
<protein>
    <submittedName>
        <fullName evidence="6">Putative membrane protein YkgB</fullName>
    </submittedName>
</protein>